<reference evidence="10 11" key="1">
    <citation type="submission" date="2016-11" db="EMBL/GenBank/DDBJ databases">
        <authorList>
            <person name="Jaros S."/>
            <person name="Januszkiewicz K."/>
            <person name="Wedrychowicz H."/>
        </authorList>
    </citation>
    <scope>NUCLEOTIDE SEQUENCE [LARGE SCALE GENOMIC DNA]</scope>
    <source>
        <strain evidence="10 11">DSM 14828</strain>
    </source>
</reference>
<dbReference type="PIRSF" id="PIRSF001549">
    <property type="entry name" value="His-tRNA_synth"/>
    <property type="match status" value="1"/>
</dbReference>
<evidence type="ECO:0000313" key="11">
    <source>
        <dbReference type="Proteomes" id="UP000184251"/>
    </source>
</evidence>
<proteinExistence type="inferred from homology"/>
<dbReference type="PROSITE" id="PS50862">
    <property type="entry name" value="AA_TRNA_LIGASE_II"/>
    <property type="match status" value="1"/>
</dbReference>
<sequence>MAKSSNPVRGTRDILPKEMDLRDEIEAKILNTYRFHGFERIETPAIESLDLLLDSEGGENLKMLFTVLKRGEKLNLKEDAAIGEICDIGLRYDLTLPLSRFYSNNKQELSTPFKSIQIGNVYRAERPQKGRFRSFKQCDIDIIGDESWCAEVELIDTTAKALKAIGFDNFTVRINDRRILSEMIISSGYDTKQVDQVSIILDKKDKIGREGVIGELETLSEGRESAFKLVDLTESLNVNSLAESGLAAEAVEGLLKTMEAVEELSEGAFKIEFDPTLVRGMGYYTGMIFEVAYGPYGFSVAGGGRYDGLIGKFSKESVPAVGFSIGFERIVSIMLEENKGVNGESKRLALLFDDENEISKVIKQAGVLRKKGYLVSVAKTKKKLGKQIGQLEAAGYGYLWVFGRDVEERKLGND</sequence>
<dbReference type="AlphaFoldDB" id="A0A1M4YNU0"/>
<gene>
    <name evidence="10" type="ORF">SAMN02746064_01829</name>
</gene>
<protein>
    <recommendedName>
        <fullName evidence="2 7">Histidine--tRNA ligase</fullName>
        <ecNumber evidence="2 7">6.1.1.21</ecNumber>
    </recommendedName>
</protein>
<feature type="binding site" evidence="8">
    <location>
        <begin position="93"/>
        <end position="95"/>
    </location>
    <ligand>
        <name>L-histidine</name>
        <dbReference type="ChEBI" id="CHEBI:57595"/>
    </ligand>
</feature>
<dbReference type="InterPro" id="IPR015807">
    <property type="entry name" value="His-tRNA-ligase"/>
</dbReference>
<feature type="binding site" evidence="8">
    <location>
        <position position="123"/>
    </location>
    <ligand>
        <name>L-histidine</name>
        <dbReference type="ChEBI" id="CHEBI:57595"/>
    </ligand>
</feature>
<comment type="similarity">
    <text evidence="1">Belongs to the class-II aminoacyl-tRNA synthetase family.</text>
</comment>
<dbReference type="GO" id="GO:0005737">
    <property type="term" value="C:cytoplasm"/>
    <property type="evidence" value="ECO:0007669"/>
    <property type="project" value="UniProtKB-UniRule"/>
</dbReference>
<keyword evidence="5" id="KW-0648">Protein biosynthesis</keyword>
<dbReference type="RefSeq" id="WP_073271271.1">
    <property type="nucleotide sequence ID" value="NZ_FQTU01000013.1"/>
</dbReference>
<evidence type="ECO:0000313" key="10">
    <source>
        <dbReference type="EMBL" id="SHF07464.1"/>
    </source>
</evidence>
<dbReference type="InterPro" id="IPR045864">
    <property type="entry name" value="aa-tRNA-synth_II/BPL/LPL"/>
</dbReference>
<evidence type="ECO:0000256" key="5">
    <source>
        <dbReference type="ARBA" id="ARBA00022917"/>
    </source>
</evidence>
<evidence type="ECO:0000256" key="6">
    <source>
        <dbReference type="ARBA" id="ARBA00047639"/>
    </source>
</evidence>
<dbReference type="CDD" id="cd00773">
    <property type="entry name" value="HisRS-like_core"/>
    <property type="match status" value="1"/>
</dbReference>
<dbReference type="EMBL" id="FQTU01000013">
    <property type="protein sequence ID" value="SHF07464.1"/>
    <property type="molecule type" value="Genomic_DNA"/>
</dbReference>
<dbReference type="GO" id="GO:0016740">
    <property type="term" value="F:transferase activity"/>
    <property type="evidence" value="ECO:0007669"/>
    <property type="project" value="UniProtKB-ARBA"/>
</dbReference>
<dbReference type="GO" id="GO:0005524">
    <property type="term" value="F:ATP binding"/>
    <property type="evidence" value="ECO:0007669"/>
    <property type="project" value="UniProtKB-KW"/>
</dbReference>
<evidence type="ECO:0000256" key="3">
    <source>
        <dbReference type="ARBA" id="ARBA00022741"/>
    </source>
</evidence>
<evidence type="ECO:0000259" key="9">
    <source>
        <dbReference type="PROSITE" id="PS50862"/>
    </source>
</evidence>
<dbReference type="PANTHER" id="PTHR11476">
    <property type="entry name" value="HISTIDYL-TRNA SYNTHETASE"/>
    <property type="match status" value="1"/>
</dbReference>
<dbReference type="OrthoDB" id="9800814at2"/>
<accession>A0A1M4YNU0</accession>
<dbReference type="GO" id="GO:0140096">
    <property type="term" value="F:catalytic activity, acting on a protein"/>
    <property type="evidence" value="ECO:0007669"/>
    <property type="project" value="UniProtKB-ARBA"/>
</dbReference>
<dbReference type="GO" id="GO:0006427">
    <property type="term" value="P:histidyl-tRNA aminoacylation"/>
    <property type="evidence" value="ECO:0007669"/>
    <property type="project" value="UniProtKB-UniRule"/>
</dbReference>
<dbReference type="PANTHER" id="PTHR11476:SF7">
    <property type="entry name" value="HISTIDINE--TRNA LIGASE"/>
    <property type="match status" value="1"/>
</dbReference>
<dbReference type="SUPFAM" id="SSF55681">
    <property type="entry name" value="Class II aaRS and biotin synthetases"/>
    <property type="match status" value="1"/>
</dbReference>
<feature type="binding site" evidence="8">
    <location>
        <position position="141"/>
    </location>
    <ligand>
        <name>L-histidine</name>
        <dbReference type="ChEBI" id="CHEBI:57595"/>
    </ligand>
</feature>
<feature type="binding site" evidence="8">
    <location>
        <begin position="283"/>
        <end position="284"/>
    </location>
    <ligand>
        <name>L-histidine</name>
        <dbReference type="ChEBI" id="CHEBI:57595"/>
    </ligand>
</feature>
<evidence type="ECO:0000256" key="1">
    <source>
        <dbReference type="ARBA" id="ARBA00008226"/>
    </source>
</evidence>
<keyword evidence="10" id="KW-0030">Aminoacyl-tRNA synthetase</keyword>
<feature type="domain" description="Aminoacyl-transfer RNA synthetases class-II family profile" evidence="9">
    <location>
        <begin position="1"/>
        <end position="337"/>
    </location>
</feature>
<evidence type="ECO:0000256" key="8">
    <source>
        <dbReference type="PIRSR" id="PIRSR001549-1"/>
    </source>
</evidence>
<evidence type="ECO:0000256" key="2">
    <source>
        <dbReference type="ARBA" id="ARBA00012815"/>
    </source>
</evidence>
<dbReference type="InterPro" id="IPR041715">
    <property type="entry name" value="HisRS-like_core"/>
</dbReference>
<dbReference type="EC" id="6.1.1.21" evidence="2 7"/>
<keyword evidence="10" id="KW-0436">Ligase</keyword>
<dbReference type="STRING" id="1120975.SAMN02746064_01829"/>
<organism evidence="10 11">
    <name type="scientific">Alkalibacter saccharofermentans DSM 14828</name>
    <dbReference type="NCBI Taxonomy" id="1120975"/>
    <lineage>
        <taxon>Bacteria</taxon>
        <taxon>Bacillati</taxon>
        <taxon>Bacillota</taxon>
        <taxon>Clostridia</taxon>
        <taxon>Eubacteriales</taxon>
        <taxon>Eubacteriaceae</taxon>
        <taxon>Alkalibacter</taxon>
    </lineage>
</organism>
<dbReference type="Gene3D" id="3.30.930.10">
    <property type="entry name" value="Bira Bifunctional Protein, Domain 2"/>
    <property type="match status" value="1"/>
</dbReference>
<dbReference type="Pfam" id="PF13393">
    <property type="entry name" value="tRNA-synt_His"/>
    <property type="match status" value="1"/>
</dbReference>
<dbReference type="GO" id="GO:0004821">
    <property type="term" value="F:histidine-tRNA ligase activity"/>
    <property type="evidence" value="ECO:0007669"/>
    <property type="project" value="UniProtKB-UniRule"/>
</dbReference>
<keyword evidence="11" id="KW-1185">Reference proteome</keyword>
<dbReference type="InterPro" id="IPR006195">
    <property type="entry name" value="aa-tRNA-synth_II"/>
</dbReference>
<evidence type="ECO:0000256" key="7">
    <source>
        <dbReference type="NCBIfam" id="TIGR00442"/>
    </source>
</evidence>
<dbReference type="InterPro" id="IPR004516">
    <property type="entry name" value="HisRS/HisZ"/>
</dbReference>
<name>A0A1M4YNU0_9FIRM</name>
<keyword evidence="3" id="KW-0547">Nucleotide-binding</keyword>
<keyword evidence="4" id="KW-0067">ATP-binding</keyword>
<feature type="binding site" evidence="8">
    <location>
        <position position="279"/>
    </location>
    <ligand>
        <name>L-histidine</name>
        <dbReference type="ChEBI" id="CHEBI:57595"/>
    </ligand>
</feature>
<evidence type="ECO:0000256" key="4">
    <source>
        <dbReference type="ARBA" id="ARBA00022840"/>
    </source>
</evidence>
<dbReference type="NCBIfam" id="TIGR00442">
    <property type="entry name" value="hisS"/>
    <property type="match status" value="1"/>
</dbReference>
<dbReference type="Proteomes" id="UP000184251">
    <property type="component" value="Unassembled WGS sequence"/>
</dbReference>
<comment type="catalytic activity">
    <reaction evidence="6">
        <text>tRNA(His) + L-histidine + ATP = L-histidyl-tRNA(His) + AMP + diphosphate + H(+)</text>
        <dbReference type="Rhea" id="RHEA:17313"/>
        <dbReference type="Rhea" id="RHEA-COMP:9665"/>
        <dbReference type="Rhea" id="RHEA-COMP:9689"/>
        <dbReference type="ChEBI" id="CHEBI:15378"/>
        <dbReference type="ChEBI" id="CHEBI:30616"/>
        <dbReference type="ChEBI" id="CHEBI:33019"/>
        <dbReference type="ChEBI" id="CHEBI:57595"/>
        <dbReference type="ChEBI" id="CHEBI:78442"/>
        <dbReference type="ChEBI" id="CHEBI:78527"/>
        <dbReference type="ChEBI" id="CHEBI:456215"/>
        <dbReference type="EC" id="6.1.1.21"/>
    </reaction>
</comment>
<feature type="binding site" evidence="8">
    <location>
        <position position="137"/>
    </location>
    <ligand>
        <name>L-histidine</name>
        <dbReference type="ChEBI" id="CHEBI:57595"/>
    </ligand>
</feature>